<organism evidence="10 11">
    <name type="scientific">Citricoccus parietis</name>
    <dbReference type="NCBI Taxonomy" id="592307"/>
    <lineage>
        <taxon>Bacteria</taxon>
        <taxon>Bacillati</taxon>
        <taxon>Actinomycetota</taxon>
        <taxon>Actinomycetes</taxon>
        <taxon>Micrococcales</taxon>
        <taxon>Micrococcaceae</taxon>
        <taxon>Citricoccus</taxon>
    </lineage>
</organism>
<comment type="similarity">
    <text evidence="7">Belongs to the binding-protein-dependent transport system permease family.</text>
</comment>
<comment type="subcellular location">
    <subcellularLocation>
        <location evidence="1 7">Cell membrane</location>
        <topology evidence="1 7">Multi-pass membrane protein</topology>
    </subcellularLocation>
</comment>
<dbReference type="CDD" id="cd06261">
    <property type="entry name" value="TM_PBP2"/>
    <property type="match status" value="1"/>
</dbReference>
<dbReference type="SMART" id="SM00079">
    <property type="entry name" value="PBPe"/>
    <property type="match status" value="1"/>
</dbReference>
<evidence type="ECO:0000256" key="6">
    <source>
        <dbReference type="ARBA" id="ARBA00023136"/>
    </source>
</evidence>
<accession>A0ABV5FY29</accession>
<dbReference type="SUPFAM" id="SSF53850">
    <property type="entry name" value="Periplasmic binding protein-like II"/>
    <property type="match status" value="1"/>
</dbReference>
<evidence type="ECO:0000256" key="2">
    <source>
        <dbReference type="ARBA" id="ARBA00022448"/>
    </source>
</evidence>
<protein>
    <submittedName>
        <fullName evidence="10">Amino acid ABC transporter substrate-binding protein/permease</fullName>
    </submittedName>
</protein>
<dbReference type="PROSITE" id="PS50928">
    <property type="entry name" value="ABC_TM1"/>
    <property type="match status" value="1"/>
</dbReference>
<evidence type="ECO:0000256" key="8">
    <source>
        <dbReference type="SAM" id="MobiDB-lite"/>
    </source>
</evidence>
<name>A0ABV5FY29_9MICC</name>
<dbReference type="SMART" id="SM00062">
    <property type="entry name" value="PBPb"/>
    <property type="match status" value="1"/>
</dbReference>
<evidence type="ECO:0000256" key="4">
    <source>
        <dbReference type="ARBA" id="ARBA00022692"/>
    </source>
</evidence>
<dbReference type="InterPro" id="IPR043429">
    <property type="entry name" value="ArtM/GltK/GlnP/TcyL/YhdX-like"/>
</dbReference>
<evidence type="ECO:0000256" key="3">
    <source>
        <dbReference type="ARBA" id="ARBA00022475"/>
    </source>
</evidence>
<dbReference type="Gene3D" id="3.40.190.10">
    <property type="entry name" value="Periplasmic binding protein-like II"/>
    <property type="match status" value="2"/>
</dbReference>
<dbReference type="InterPro" id="IPR001320">
    <property type="entry name" value="Iontro_rcpt_C"/>
</dbReference>
<dbReference type="NCBIfam" id="TIGR01726">
    <property type="entry name" value="HEQRo_perm_3TM"/>
    <property type="match status" value="1"/>
</dbReference>
<dbReference type="Pfam" id="PF00497">
    <property type="entry name" value="SBP_bac_3"/>
    <property type="match status" value="1"/>
</dbReference>
<dbReference type="InterPro" id="IPR000515">
    <property type="entry name" value="MetI-like"/>
</dbReference>
<keyword evidence="6 7" id="KW-0472">Membrane</keyword>
<feature type="transmembrane region" description="Helical" evidence="7">
    <location>
        <begin position="520"/>
        <end position="542"/>
    </location>
</feature>
<dbReference type="PANTHER" id="PTHR30614">
    <property type="entry name" value="MEMBRANE COMPONENT OF AMINO ACID ABC TRANSPORTER"/>
    <property type="match status" value="1"/>
</dbReference>
<dbReference type="PANTHER" id="PTHR30614:SF46">
    <property type="entry name" value="ABC TRANSPORTER MEMBRANE SPANNING PERMEASE-GLUTAMINE TRANSPORT"/>
    <property type="match status" value="1"/>
</dbReference>
<feature type="transmembrane region" description="Helical" evidence="7">
    <location>
        <begin position="50"/>
        <end position="69"/>
    </location>
</feature>
<dbReference type="Proteomes" id="UP001589575">
    <property type="component" value="Unassembled WGS sequence"/>
</dbReference>
<dbReference type="CDD" id="cd13619">
    <property type="entry name" value="PBP2_GlnP"/>
    <property type="match status" value="1"/>
</dbReference>
<evidence type="ECO:0000256" key="5">
    <source>
        <dbReference type="ARBA" id="ARBA00022989"/>
    </source>
</evidence>
<dbReference type="Pfam" id="PF00528">
    <property type="entry name" value="BPD_transp_1"/>
    <property type="match status" value="1"/>
</dbReference>
<keyword evidence="5 7" id="KW-1133">Transmembrane helix</keyword>
<evidence type="ECO:0000313" key="10">
    <source>
        <dbReference type="EMBL" id="MFB9071598.1"/>
    </source>
</evidence>
<feature type="region of interest" description="Disordered" evidence="8">
    <location>
        <begin position="1"/>
        <end position="27"/>
    </location>
</feature>
<dbReference type="InterPro" id="IPR035906">
    <property type="entry name" value="MetI-like_sf"/>
</dbReference>
<dbReference type="SUPFAM" id="SSF161098">
    <property type="entry name" value="MetI-like"/>
    <property type="match status" value="1"/>
</dbReference>
<dbReference type="InterPro" id="IPR010065">
    <property type="entry name" value="AA_ABC_transptr_permease_3TM"/>
</dbReference>
<dbReference type="EMBL" id="JBHMFI010000001">
    <property type="protein sequence ID" value="MFB9071598.1"/>
    <property type="molecule type" value="Genomic_DNA"/>
</dbReference>
<keyword evidence="4 7" id="KW-0812">Transmembrane</keyword>
<feature type="domain" description="ABC transmembrane type-1" evidence="9">
    <location>
        <begin position="350"/>
        <end position="539"/>
    </location>
</feature>
<evidence type="ECO:0000313" key="11">
    <source>
        <dbReference type="Proteomes" id="UP001589575"/>
    </source>
</evidence>
<keyword evidence="3" id="KW-1003">Cell membrane</keyword>
<reference evidence="10 11" key="1">
    <citation type="submission" date="2024-09" db="EMBL/GenBank/DDBJ databases">
        <authorList>
            <person name="Sun Q."/>
            <person name="Mori K."/>
        </authorList>
    </citation>
    <scope>NUCLEOTIDE SEQUENCE [LARGE SCALE GENOMIC DNA]</scope>
    <source>
        <strain evidence="10 11">CCM 7609</strain>
    </source>
</reference>
<dbReference type="Gene3D" id="1.10.3720.10">
    <property type="entry name" value="MetI-like"/>
    <property type="match status" value="1"/>
</dbReference>
<sequence length="548" mass="58482">MAQLTQDCPGATACDREDRHGTSKLPNSHYSTIRRDILVRETRFRTAVRTILAAFATLGVLLLGLAPAATASATASGTDGSATTAVTAAGAEAGGTEAGGTGETYVIGTDTTFAPFEFRDGGELVGIDIDLVKAIAEDQGFEVEFRSLGFNAALQALSSDQVDGVIAGMGITEERQEIYDFSDPYFTAELQLAVNGTNEEVQGWEDLEGETVAVKTGSQSEEYAKSVQDEYGFEITALDQTTTMVESVKAGSATALMDDYPVLAYGITQGSGLKTVTDPVPVGDYGFAVNKDQNAELLQMFNTGLAELKETGEYQEILDTYLAEDAQSGPDASSFWGLITTTFPALMVGLGNTLLVTGISFALAMALGLMFGFLKVSTNPVLRGIATVFVSVFRGTPILVWAFFFYFGLPQLIGTEVDIWVAGVLTLTLNGAAYIAEIVRGAVQSVDSGQMEASRSLGLGYGKSMQRVVLPQAFKIMTPSLINQLVIMLKDSSLLLAIGFGELLYQAQQIYAANFRVTEVLLIVGIIYFVAITLLTQLANFVDRKVNK</sequence>
<proteinExistence type="inferred from homology"/>
<feature type="transmembrane region" description="Helical" evidence="7">
    <location>
        <begin position="419"/>
        <end position="436"/>
    </location>
</feature>
<comment type="caution">
    <text evidence="10">The sequence shown here is derived from an EMBL/GenBank/DDBJ whole genome shotgun (WGS) entry which is preliminary data.</text>
</comment>
<evidence type="ECO:0000256" key="1">
    <source>
        <dbReference type="ARBA" id="ARBA00004651"/>
    </source>
</evidence>
<gene>
    <name evidence="10" type="ORF">ACFFX0_10435</name>
</gene>
<evidence type="ECO:0000256" key="7">
    <source>
        <dbReference type="RuleBase" id="RU363032"/>
    </source>
</evidence>
<keyword evidence="2 7" id="KW-0813">Transport</keyword>
<feature type="transmembrane region" description="Helical" evidence="7">
    <location>
        <begin position="386"/>
        <end position="407"/>
    </location>
</feature>
<keyword evidence="11" id="KW-1185">Reference proteome</keyword>
<evidence type="ECO:0000259" key="9">
    <source>
        <dbReference type="PROSITE" id="PS50928"/>
    </source>
</evidence>
<dbReference type="InterPro" id="IPR001638">
    <property type="entry name" value="Solute-binding_3/MltF_N"/>
</dbReference>
<feature type="transmembrane region" description="Helical" evidence="7">
    <location>
        <begin position="354"/>
        <end position="374"/>
    </location>
</feature>